<dbReference type="Pfam" id="PF07651">
    <property type="entry name" value="ANTH"/>
    <property type="match status" value="1"/>
</dbReference>
<comment type="subcellular location">
    <subcellularLocation>
        <location evidence="1">Cytoplasmic vesicle</location>
        <location evidence="1">Clathrin-coated vesicle</location>
    </subcellularLocation>
    <subcellularLocation>
        <location evidence="2">Golgi apparatus</location>
    </subcellularLocation>
    <subcellularLocation>
        <location evidence="3">Membrane</location>
        <location evidence="3">Clathrin-coated pit</location>
    </subcellularLocation>
</comment>
<reference evidence="11 12" key="1">
    <citation type="journal article" date="2021" name="Nat. Plants">
        <title>The Taxus genome provides insights into paclitaxel biosynthesis.</title>
        <authorList>
            <person name="Xiong X."/>
            <person name="Gou J."/>
            <person name="Liao Q."/>
            <person name="Li Y."/>
            <person name="Zhou Q."/>
            <person name="Bi G."/>
            <person name="Li C."/>
            <person name="Du R."/>
            <person name="Wang X."/>
            <person name="Sun T."/>
            <person name="Guo L."/>
            <person name="Liang H."/>
            <person name="Lu P."/>
            <person name="Wu Y."/>
            <person name="Zhang Z."/>
            <person name="Ro D.K."/>
            <person name="Shang Y."/>
            <person name="Huang S."/>
            <person name="Yan J."/>
        </authorList>
    </citation>
    <scope>NUCLEOTIDE SEQUENCE [LARGE SCALE GENOMIC DNA]</scope>
    <source>
        <strain evidence="11">Ta-2019</strain>
    </source>
</reference>
<dbReference type="Proteomes" id="UP000824469">
    <property type="component" value="Unassembled WGS sequence"/>
</dbReference>
<dbReference type="InterPro" id="IPR045192">
    <property type="entry name" value="AP180-like"/>
</dbReference>
<feature type="non-terminal residue" evidence="11">
    <location>
        <position position="324"/>
    </location>
</feature>
<evidence type="ECO:0000256" key="4">
    <source>
        <dbReference type="ARBA" id="ARBA00022583"/>
    </source>
</evidence>
<accession>A0AA38CB54</accession>
<dbReference type="Gene3D" id="1.20.58.150">
    <property type="entry name" value="ANTH domain"/>
    <property type="match status" value="1"/>
</dbReference>
<keyword evidence="5" id="KW-0333">Golgi apparatus</keyword>
<gene>
    <name evidence="11" type="ORF">KI387_040627</name>
</gene>
<dbReference type="SMART" id="SM00273">
    <property type="entry name" value="ENTH"/>
    <property type="match status" value="1"/>
</dbReference>
<dbReference type="SUPFAM" id="SSF89009">
    <property type="entry name" value="GAT-like domain"/>
    <property type="match status" value="1"/>
</dbReference>
<dbReference type="OMA" id="HEMTIDR"/>
<organism evidence="11 12">
    <name type="scientific">Taxus chinensis</name>
    <name type="common">Chinese yew</name>
    <name type="synonym">Taxus wallichiana var. chinensis</name>
    <dbReference type="NCBI Taxonomy" id="29808"/>
    <lineage>
        <taxon>Eukaryota</taxon>
        <taxon>Viridiplantae</taxon>
        <taxon>Streptophyta</taxon>
        <taxon>Embryophyta</taxon>
        <taxon>Tracheophyta</taxon>
        <taxon>Spermatophyta</taxon>
        <taxon>Pinopsida</taxon>
        <taxon>Pinidae</taxon>
        <taxon>Conifers II</taxon>
        <taxon>Cupressales</taxon>
        <taxon>Taxaceae</taxon>
        <taxon>Taxus</taxon>
    </lineage>
</organism>
<evidence type="ECO:0000313" key="11">
    <source>
        <dbReference type="EMBL" id="KAH9294169.1"/>
    </source>
</evidence>
<dbReference type="InterPro" id="IPR014712">
    <property type="entry name" value="ANTH_dom_sf"/>
</dbReference>
<dbReference type="InterPro" id="IPR013809">
    <property type="entry name" value="ENTH"/>
</dbReference>
<dbReference type="GO" id="GO:0005794">
    <property type="term" value="C:Golgi apparatus"/>
    <property type="evidence" value="ECO:0007669"/>
    <property type="project" value="UniProtKB-SubCell"/>
</dbReference>
<keyword evidence="8" id="KW-0968">Cytoplasmic vesicle</keyword>
<evidence type="ECO:0000256" key="5">
    <source>
        <dbReference type="ARBA" id="ARBA00023034"/>
    </source>
</evidence>
<dbReference type="InterPro" id="IPR048050">
    <property type="entry name" value="ANTH_N_plant"/>
</dbReference>
<dbReference type="SUPFAM" id="SSF48464">
    <property type="entry name" value="ENTH/VHS domain"/>
    <property type="match status" value="1"/>
</dbReference>
<evidence type="ECO:0000256" key="9">
    <source>
        <dbReference type="SAM" id="MobiDB-lite"/>
    </source>
</evidence>
<dbReference type="InterPro" id="IPR011417">
    <property type="entry name" value="ANTH_dom"/>
</dbReference>
<dbReference type="PROSITE" id="PS50942">
    <property type="entry name" value="ENTH"/>
    <property type="match status" value="1"/>
</dbReference>
<dbReference type="CDD" id="cd16987">
    <property type="entry name" value="ANTH_N_AP180_plant"/>
    <property type="match status" value="1"/>
</dbReference>
<name>A0AA38CB54_TAXCH</name>
<evidence type="ECO:0000256" key="6">
    <source>
        <dbReference type="ARBA" id="ARBA00023136"/>
    </source>
</evidence>
<dbReference type="GO" id="GO:0005546">
    <property type="term" value="F:phosphatidylinositol-4,5-bisphosphate binding"/>
    <property type="evidence" value="ECO:0007669"/>
    <property type="project" value="TreeGrafter"/>
</dbReference>
<evidence type="ECO:0000256" key="7">
    <source>
        <dbReference type="ARBA" id="ARBA00023176"/>
    </source>
</evidence>
<dbReference type="GO" id="GO:0000149">
    <property type="term" value="F:SNARE binding"/>
    <property type="evidence" value="ECO:0007669"/>
    <property type="project" value="TreeGrafter"/>
</dbReference>
<dbReference type="GO" id="GO:0030136">
    <property type="term" value="C:clathrin-coated vesicle"/>
    <property type="evidence" value="ECO:0007669"/>
    <property type="project" value="UniProtKB-SubCell"/>
</dbReference>
<keyword evidence="12" id="KW-1185">Reference proteome</keyword>
<keyword evidence="7" id="KW-0168">Coated pit</keyword>
<evidence type="ECO:0000256" key="2">
    <source>
        <dbReference type="ARBA" id="ARBA00004555"/>
    </source>
</evidence>
<dbReference type="PANTHER" id="PTHR22951:SF13">
    <property type="entry name" value="ASSEMBLY PROTEIN, PUTATIVE, EXPRESSED-RELATED"/>
    <property type="match status" value="1"/>
</dbReference>
<sequence length="324" mass="37157">TVSELLKEIRELKLEVFQKEETNGSNPSKLRKVMLTVKDRTSIEIAKVAGTRAPDFKVVTSHNEVPADENGSKSNKHWDSKSSKHQSSRPQSCYVKATSHDEVPTDEKYLQEILHLTSYSRGCVDARIAGLSKHLTKSHNRVVALKAVVGLIHCLCDPSFELALYATSRGARLLNLSDFRDDPHSTAWDYSAFVHIHVFYLNEHLDCTLSDRKRYDGRSRHRDSHRTGYNGYKCSNGDHGSNGHNSYKSGYNDYEVCRQDETRLENGPPMAIQDMKSEIAFDKIHRWQRLLECFLACRPTVTTKSNRLIQDFLYLIVKESYQRY</sequence>
<dbReference type="InterPro" id="IPR008942">
    <property type="entry name" value="ENTH_VHS"/>
</dbReference>
<dbReference type="GO" id="GO:0006900">
    <property type="term" value="P:vesicle budding from membrane"/>
    <property type="evidence" value="ECO:0007669"/>
    <property type="project" value="TreeGrafter"/>
</dbReference>
<protein>
    <recommendedName>
        <fullName evidence="10">ENTH domain-containing protein</fullName>
    </recommendedName>
</protein>
<dbReference type="Gene3D" id="1.25.40.90">
    <property type="match status" value="1"/>
</dbReference>
<dbReference type="GO" id="GO:0032050">
    <property type="term" value="F:clathrin heavy chain binding"/>
    <property type="evidence" value="ECO:0007669"/>
    <property type="project" value="TreeGrafter"/>
</dbReference>
<feature type="domain" description="ENTH" evidence="10">
    <location>
        <begin position="82"/>
        <end position="215"/>
    </location>
</feature>
<dbReference type="GO" id="GO:0005905">
    <property type="term" value="C:clathrin-coated pit"/>
    <property type="evidence" value="ECO:0007669"/>
    <property type="project" value="UniProtKB-SubCell"/>
</dbReference>
<feature type="non-terminal residue" evidence="11">
    <location>
        <position position="1"/>
    </location>
</feature>
<dbReference type="PANTHER" id="PTHR22951">
    <property type="entry name" value="CLATHRIN ASSEMBLY PROTEIN"/>
    <property type="match status" value="1"/>
</dbReference>
<evidence type="ECO:0000256" key="1">
    <source>
        <dbReference type="ARBA" id="ARBA00004132"/>
    </source>
</evidence>
<evidence type="ECO:0000256" key="3">
    <source>
        <dbReference type="ARBA" id="ARBA00004600"/>
    </source>
</evidence>
<proteinExistence type="predicted"/>
<dbReference type="AlphaFoldDB" id="A0AA38CB54"/>
<dbReference type="EMBL" id="JAHRHJ020000336">
    <property type="protein sequence ID" value="KAH9294169.1"/>
    <property type="molecule type" value="Genomic_DNA"/>
</dbReference>
<comment type="caution">
    <text evidence="11">The sequence shown here is derived from an EMBL/GenBank/DDBJ whole genome shotgun (WGS) entry which is preliminary data.</text>
</comment>
<evidence type="ECO:0000313" key="12">
    <source>
        <dbReference type="Proteomes" id="UP000824469"/>
    </source>
</evidence>
<dbReference type="GO" id="GO:0005545">
    <property type="term" value="F:1-phosphatidylinositol binding"/>
    <property type="evidence" value="ECO:0007669"/>
    <property type="project" value="InterPro"/>
</dbReference>
<keyword evidence="4" id="KW-0254">Endocytosis</keyword>
<dbReference type="GO" id="GO:0072583">
    <property type="term" value="P:clathrin-dependent endocytosis"/>
    <property type="evidence" value="ECO:0007669"/>
    <property type="project" value="InterPro"/>
</dbReference>
<evidence type="ECO:0000259" key="10">
    <source>
        <dbReference type="PROSITE" id="PS50942"/>
    </source>
</evidence>
<feature type="region of interest" description="Disordered" evidence="9">
    <location>
        <begin position="61"/>
        <end position="100"/>
    </location>
</feature>
<keyword evidence="6" id="KW-0472">Membrane</keyword>
<dbReference type="GO" id="GO:0048268">
    <property type="term" value="P:clathrin coat assembly"/>
    <property type="evidence" value="ECO:0007669"/>
    <property type="project" value="InterPro"/>
</dbReference>
<evidence type="ECO:0000256" key="8">
    <source>
        <dbReference type="ARBA" id="ARBA00023329"/>
    </source>
</evidence>